<reference evidence="9" key="3">
    <citation type="submission" date="2020-05" db="EMBL/GenBank/DDBJ databases">
        <title>Electrophorus electricus (electric eel) genome, fEleEle1, primary haplotype.</title>
        <authorList>
            <person name="Myers G."/>
            <person name="Meyer A."/>
            <person name="Fedrigo O."/>
            <person name="Formenti G."/>
            <person name="Rhie A."/>
            <person name="Tracey A."/>
            <person name="Sims Y."/>
            <person name="Jarvis E.D."/>
        </authorList>
    </citation>
    <scope>NUCLEOTIDE SEQUENCE [LARGE SCALE GENOMIC DNA]</scope>
</reference>
<dbReference type="Pfam" id="PF07679">
    <property type="entry name" value="I-set"/>
    <property type="match status" value="3"/>
</dbReference>
<sequence length="1358" mass="151265">MLRNHLHSYHPPLRDSISLLSHLATQELMESQEELKEEGLGYVVMRNLFSRETDHKIRVHKKSRSISMRESAERMALGKKVTFRKKMNLDSLTHPAEFVVKPRGQTVWEGKDVTLHCTVAGWPKPRVAWYKNNVLIDAKAHPEKYITESNYNMHSLEIKKCDFTDTAEYRISALNVKGEKSAFASVIIKSRFPTSSHPQVDLLFRVPEHGVTFRTTIIDKFGVAFGREGETMSLGCVVIVYPTVKRYQPEVVWYRNGVVLAPSKWVQMHWSGKQATLTLVHLNKEDEGLYTLRVNTKSGFDTHSAYVFVRDADVEVEGLPVAPLDVRCHDANKDYVVVTWKQPAVEGSSPILGYFIDRCEVGTQHWAQCNDTPVKYARFPVTGLVEGRSYVFRVRALNRSGVSHPSRVSDPVVAMDPSDRARLRAGPSAPWTGMIKFTEEDPTVGVVPGPPSDLAVAEATKSYVVLGWNPPVQRGHEGVVYYVEKCMVGTDTWQRVNTGMPVKSPRFALFDLAEGKSYSFRVRSCNSAGVSEPSQETKSITVADRLDLPSAPGPVVAIRNTASSVVVTYGASKEAQTLLRYYIEASVVGSEVWVPCNNKPVKGTRFECHGLNEGDKYVFRVKAVNSAGYSTYSGDSEACLVKACISEVLTHVISCPAVPSPPLTVTMVERVRDCMVVSWRAPANTGGADIRGYYLDYRTVKGSIKSQWREINVKIITGTTYKVENLKENTLYEFQVRAVNQAGISEGSVPSAATECKEWTVAVPGPPHGLRVQEVRKDSVVLLWEPPTFDGRGAVTGYYVDIKEEKGRWRGVQDRSTKQTFMKITGLKEGKSYMLRVHAKNVVGVGGPSKTSDPIVAQTRPGTNEIVVDVDDNGVISLIFECSQMAQGSQFVWSKDYKALTDTSRLTVQTVGGKSRAIFNDPSLEDLGTYSCFVTNTDGVSASYTLTEEGLKRLLEISHEHQYPIIPFKSEMAVELQEKGRVRFWAQVAKFTSNCQVQYIFNDNIITQGKKYTMNFDKSTGIIEMFMDSLEVTDEGTFTFNLVDGKGTGRTSLVLIEEEFAEIQKKSEFERAEWVRRQGPHFVEYLSFEVTPECNVYLKCKVGNMKTDTEISWLKDGIEIAEDDEDAKKIGIAAGVLSFNIGKVGQLLANSATELKVESTEHGIILSTNVVHYFDELRVGWLHKESKISYSDRVQCGVTGEQLWLKIKEPTNKDKGKYSIDIFDGKANVKKVLDLTGKSKVSGVRNTLLICNRESVGVVLSALPGAFVCISQSLNLTGNVWGDPVPEVSWVKNDKQLVSDDHYTLKFEHGKFASMTIAAVTATDSGKYALVVKNKYGTEAGEFTVSVYFPEDEAEKKE</sequence>
<dbReference type="Pfam" id="PF00041">
    <property type="entry name" value="fn3"/>
    <property type="match status" value="5"/>
</dbReference>
<dbReference type="FunFam" id="2.60.40.10:FF:000179">
    <property type="entry name" value="Myomesin 2"/>
    <property type="match status" value="1"/>
</dbReference>
<dbReference type="PROSITE" id="PS50853">
    <property type="entry name" value="FN3"/>
    <property type="match status" value="5"/>
</dbReference>
<organism evidence="9 10">
    <name type="scientific">Electrophorus electricus</name>
    <name type="common">Electric eel</name>
    <name type="synonym">Gymnotus electricus</name>
    <dbReference type="NCBI Taxonomy" id="8005"/>
    <lineage>
        <taxon>Eukaryota</taxon>
        <taxon>Metazoa</taxon>
        <taxon>Chordata</taxon>
        <taxon>Craniata</taxon>
        <taxon>Vertebrata</taxon>
        <taxon>Euteleostomi</taxon>
        <taxon>Actinopterygii</taxon>
        <taxon>Neopterygii</taxon>
        <taxon>Teleostei</taxon>
        <taxon>Ostariophysi</taxon>
        <taxon>Gymnotiformes</taxon>
        <taxon>Gymnotoidei</taxon>
        <taxon>Gymnotidae</taxon>
        <taxon>Electrophorus</taxon>
    </lineage>
</organism>
<evidence type="ECO:0000313" key="9">
    <source>
        <dbReference type="Ensembl" id="ENSEEEP00000018285.2"/>
    </source>
</evidence>
<dbReference type="Gene3D" id="2.60.40.10">
    <property type="entry name" value="Immunoglobulins"/>
    <property type="match status" value="12"/>
</dbReference>
<dbReference type="Ensembl" id="ENSEEET00000018486.2">
    <property type="protein sequence ID" value="ENSEEEP00000018285.2"/>
    <property type="gene ID" value="ENSEEEG00000008868.2"/>
</dbReference>
<dbReference type="GO" id="GO:0005737">
    <property type="term" value="C:cytoplasm"/>
    <property type="evidence" value="ECO:0007669"/>
    <property type="project" value="UniProtKB-SubCell"/>
</dbReference>
<dbReference type="FunFam" id="2.60.40.10:FF:000192">
    <property type="entry name" value="Myomesin 1"/>
    <property type="match status" value="1"/>
</dbReference>
<dbReference type="SMART" id="SM00409">
    <property type="entry name" value="IG"/>
    <property type="match status" value="5"/>
</dbReference>
<dbReference type="FunFam" id="2.60.40.10:FF:000134">
    <property type="entry name" value="Myomesin 1"/>
    <property type="match status" value="1"/>
</dbReference>
<feature type="domain" description="Fibronectin type-III" evidence="8">
    <location>
        <begin position="658"/>
        <end position="759"/>
    </location>
</feature>
<keyword evidence="10" id="KW-1185">Reference proteome</keyword>
<dbReference type="FunFam" id="2.60.40.10:FF:000029">
    <property type="entry name" value="Myomesin 1"/>
    <property type="match status" value="1"/>
</dbReference>
<feature type="domain" description="Ig-like" evidence="7">
    <location>
        <begin position="198"/>
        <end position="308"/>
    </location>
</feature>
<reference evidence="9" key="4">
    <citation type="submission" date="2025-08" db="UniProtKB">
        <authorList>
            <consortium name="Ensembl"/>
        </authorList>
    </citation>
    <scope>IDENTIFICATION</scope>
</reference>
<evidence type="ECO:0000256" key="1">
    <source>
        <dbReference type="ARBA" id="ARBA00004496"/>
    </source>
</evidence>
<dbReference type="InterPro" id="IPR003598">
    <property type="entry name" value="Ig_sub2"/>
</dbReference>
<proteinExistence type="predicted"/>
<dbReference type="GO" id="GO:0032982">
    <property type="term" value="C:myosin filament"/>
    <property type="evidence" value="ECO:0007669"/>
    <property type="project" value="UniProtKB-KW"/>
</dbReference>
<protein>
    <recommendedName>
        <fullName evidence="11">Myomesin 1a (skelemin)</fullName>
    </recommendedName>
</protein>
<evidence type="ECO:0000256" key="5">
    <source>
        <dbReference type="ARBA" id="ARBA00023179"/>
    </source>
</evidence>
<reference evidence="10" key="1">
    <citation type="journal article" date="2014" name="Science">
        <title>Nonhuman genetics. Genomic basis for the convergent evolution of electric organs.</title>
        <authorList>
            <person name="Gallant J.R."/>
            <person name="Traeger L.L."/>
            <person name="Volkening J.D."/>
            <person name="Moffett H."/>
            <person name="Chen P.H."/>
            <person name="Novina C.D."/>
            <person name="Phillips G.N.Jr."/>
            <person name="Anand R."/>
            <person name="Wells G.B."/>
            <person name="Pinch M."/>
            <person name="Guth R."/>
            <person name="Unguez G.A."/>
            <person name="Albert J.S."/>
            <person name="Zakon H.H."/>
            <person name="Samanta M.P."/>
            <person name="Sussman M.R."/>
        </authorList>
    </citation>
    <scope>NUCLEOTIDE SEQUENCE [LARGE SCALE GENOMIC DNA]</scope>
</reference>
<name>A0A4W4F199_ELEEL</name>
<evidence type="ECO:0000256" key="3">
    <source>
        <dbReference type="ARBA" id="ARBA00022490"/>
    </source>
</evidence>
<dbReference type="GO" id="GO:0055013">
    <property type="term" value="P:cardiac muscle cell development"/>
    <property type="evidence" value="ECO:0007669"/>
    <property type="project" value="UniProtKB-ARBA"/>
</dbReference>
<feature type="domain" description="Fibronectin type-III" evidence="8">
    <location>
        <begin position="766"/>
        <end position="862"/>
    </location>
</feature>
<dbReference type="InterPro" id="IPR007110">
    <property type="entry name" value="Ig-like_dom"/>
</dbReference>
<feature type="domain" description="Fibronectin type-III" evidence="8">
    <location>
        <begin position="450"/>
        <end position="545"/>
    </location>
</feature>
<dbReference type="CDD" id="cd00096">
    <property type="entry name" value="Ig"/>
    <property type="match status" value="2"/>
</dbReference>
<keyword evidence="2" id="KW-0787">Thick filament</keyword>
<dbReference type="InterPro" id="IPR036179">
    <property type="entry name" value="Ig-like_dom_sf"/>
</dbReference>
<dbReference type="InterPro" id="IPR013783">
    <property type="entry name" value="Ig-like_fold"/>
</dbReference>
<evidence type="ECO:0000256" key="6">
    <source>
        <dbReference type="ARBA" id="ARBA00023319"/>
    </source>
</evidence>
<dbReference type="GeneTree" id="ENSGT00940000154982"/>
<dbReference type="PANTHER" id="PTHR13817">
    <property type="entry name" value="TITIN"/>
    <property type="match status" value="1"/>
</dbReference>
<reference evidence="10" key="2">
    <citation type="journal article" date="2017" name="Sci. Adv.">
        <title>A tail of two voltages: Proteomic comparison of the three electric organs of the electric eel.</title>
        <authorList>
            <person name="Traeger L.L."/>
            <person name="Sabat G."/>
            <person name="Barrett-Wilt G.A."/>
            <person name="Wells G.B."/>
            <person name="Sussman M.R."/>
        </authorList>
    </citation>
    <scope>NUCLEOTIDE SEQUENCE [LARGE SCALE GENOMIC DNA]</scope>
</reference>
<reference evidence="9" key="5">
    <citation type="submission" date="2025-09" db="UniProtKB">
        <authorList>
            <consortium name="Ensembl"/>
        </authorList>
    </citation>
    <scope>IDENTIFICATION</scope>
</reference>
<evidence type="ECO:0008006" key="11">
    <source>
        <dbReference type="Google" id="ProtNLM"/>
    </source>
</evidence>
<evidence type="ECO:0000313" key="10">
    <source>
        <dbReference type="Proteomes" id="UP000314983"/>
    </source>
</evidence>
<dbReference type="Proteomes" id="UP000314983">
    <property type="component" value="Chromosome 19"/>
</dbReference>
<dbReference type="FunFam" id="2.60.40.10:FF:002172">
    <property type="entry name" value="Myomesin 1a (skelemin)"/>
    <property type="match status" value="2"/>
</dbReference>
<evidence type="ECO:0000259" key="7">
    <source>
        <dbReference type="PROSITE" id="PS50835"/>
    </source>
</evidence>
<evidence type="ECO:0000256" key="4">
    <source>
        <dbReference type="ARBA" id="ARBA00022737"/>
    </source>
</evidence>
<dbReference type="PRINTS" id="PR00014">
    <property type="entry name" value="FNTYPEIII"/>
</dbReference>
<dbReference type="InterPro" id="IPR050964">
    <property type="entry name" value="Striated_Muscle_Regulatory"/>
</dbReference>
<dbReference type="GO" id="GO:0005198">
    <property type="term" value="F:structural molecule activity"/>
    <property type="evidence" value="ECO:0007669"/>
    <property type="project" value="UniProtKB-ARBA"/>
</dbReference>
<dbReference type="PANTHER" id="PTHR13817:SF16">
    <property type="entry name" value="MYOMESIN-1"/>
    <property type="match status" value="1"/>
</dbReference>
<evidence type="ECO:0000259" key="8">
    <source>
        <dbReference type="PROSITE" id="PS50853"/>
    </source>
</evidence>
<dbReference type="SUPFAM" id="SSF48726">
    <property type="entry name" value="Immunoglobulin"/>
    <property type="match status" value="5"/>
</dbReference>
<feature type="domain" description="Ig-like" evidence="7">
    <location>
        <begin position="95"/>
        <end position="187"/>
    </location>
</feature>
<keyword evidence="5" id="KW-0514">Muscle protein</keyword>
<comment type="subcellular location">
    <subcellularLocation>
        <location evidence="1">Cytoplasm</location>
    </subcellularLocation>
</comment>
<feature type="domain" description="Fibronectin type-III" evidence="8">
    <location>
        <begin position="551"/>
        <end position="643"/>
    </location>
</feature>
<dbReference type="InterPro" id="IPR036116">
    <property type="entry name" value="FN3_sf"/>
</dbReference>
<dbReference type="SMART" id="SM00060">
    <property type="entry name" value="FN3"/>
    <property type="match status" value="5"/>
</dbReference>
<evidence type="ECO:0000256" key="2">
    <source>
        <dbReference type="ARBA" id="ARBA00022433"/>
    </source>
</evidence>
<feature type="domain" description="Ig-like" evidence="7">
    <location>
        <begin position="1267"/>
        <end position="1346"/>
    </location>
</feature>
<feature type="domain" description="Fibronectin type-III" evidence="8">
    <location>
        <begin position="322"/>
        <end position="417"/>
    </location>
</feature>
<dbReference type="GO" id="GO:0003007">
    <property type="term" value="P:heart morphogenesis"/>
    <property type="evidence" value="ECO:0007669"/>
    <property type="project" value="UniProtKB-ARBA"/>
</dbReference>
<dbReference type="CDD" id="cd00063">
    <property type="entry name" value="FN3"/>
    <property type="match status" value="5"/>
</dbReference>
<feature type="domain" description="Ig-like" evidence="7">
    <location>
        <begin position="1080"/>
        <end position="1117"/>
    </location>
</feature>
<dbReference type="InterPro" id="IPR013098">
    <property type="entry name" value="Ig_I-set"/>
</dbReference>
<keyword evidence="6" id="KW-0393">Immunoglobulin domain</keyword>
<dbReference type="FunFam" id="2.60.40.10:FF:000069">
    <property type="entry name" value="Alpha-protein kinase 3"/>
    <property type="match status" value="1"/>
</dbReference>
<keyword evidence="3" id="KW-0963">Cytoplasm</keyword>
<dbReference type="SMART" id="SM00408">
    <property type="entry name" value="IGc2"/>
    <property type="match status" value="4"/>
</dbReference>
<dbReference type="InterPro" id="IPR003599">
    <property type="entry name" value="Ig_sub"/>
</dbReference>
<dbReference type="InterPro" id="IPR003961">
    <property type="entry name" value="FN3_dom"/>
</dbReference>
<gene>
    <name evidence="9" type="primary">myom1a</name>
</gene>
<dbReference type="SUPFAM" id="SSF49265">
    <property type="entry name" value="Fibronectin type III"/>
    <property type="match status" value="3"/>
</dbReference>
<dbReference type="FunFam" id="2.60.40.10:FF:000107">
    <property type="entry name" value="Myosin, light chain kinase a"/>
    <property type="match status" value="1"/>
</dbReference>
<dbReference type="FunFam" id="2.60.40.10:FF:000197">
    <property type="entry name" value="Myomesin 1"/>
    <property type="match status" value="1"/>
</dbReference>
<accession>A0A4W4F199</accession>
<keyword evidence="4" id="KW-0677">Repeat</keyword>
<feature type="domain" description="Ig-like" evidence="7">
    <location>
        <begin position="854"/>
        <end position="947"/>
    </location>
</feature>
<dbReference type="PROSITE" id="PS50835">
    <property type="entry name" value="IG_LIKE"/>
    <property type="match status" value="5"/>
</dbReference>